<dbReference type="PROSITE" id="PS51257">
    <property type="entry name" value="PROKAR_LIPOPROTEIN"/>
    <property type="match status" value="1"/>
</dbReference>
<accession>A0A921SUE7</accession>
<organism evidence="2 3">
    <name type="scientific">Barnesiella viscericola</name>
    <dbReference type="NCBI Taxonomy" id="397865"/>
    <lineage>
        <taxon>Bacteria</taxon>
        <taxon>Pseudomonadati</taxon>
        <taxon>Bacteroidota</taxon>
        <taxon>Bacteroidia</taxon>
        <taxon>Bacteroidales</taxon>
        <taxon>Barnesiellaceae</taxon>
        <taxon>Barnesiella</taxon>
    </lineage>
</organism>
<feature type="chain" id="PRO_5036834607" description="Lipoprotein" evidence="1">
    <location>
        <begin position="24"/>
        <end position="423"/>
    </location>
</feature>
<reference evidence="2" key="1">
    <citation type="journal article" date="2021" name="PeerJ">
        <title>Extensive microbial diversity within the chicken gut microbiome revealed by metagenomics and culture.</title>
        <authorList>
            <person name="Gilroy R."/>
            <person name="Ravi A."/>
            <person name="Getino M."/>
            <person name="Pursley I."/>
            <person name="Horton D.L."/>
            <person name="Alikhan N.F."/>
            <person name="Baker D."/>
            <person name="Gharbi K."/>
            <person name="Hall N."/>
            <person name="Watson M."/>
            <person name="Adriaenssens E.M."/>
            <person name="Foster-Nyarko E."/>
            <person name="Jarju S."/>
            <person name="Secka A."/>
            <person name="Antonio M."/>
            <person name="Oren A."/>
            <person name="Chaudhuri R.R."/>
            <person name="La Ragione R."/>
            <person name="Hildebrand F."/>
            <person name="Pallen M.J."/>
        </authorList>
    </citation>
    <scope>NUCLEOTIDE SEQUENCE</scope>
    <source>
        <strain evidence="2">CHK121-7720</strain>
    </source>
</reference>
<name>A0A921SUE7_9BACT</name>
<dbReference type="Pfam" id="PF16819">
    <property type="entry name" value="DUF5074"/>
    <property type="match status" value="1"/>
</dbReference>
<dbReference type="SUPFAM" id="SSF50969">
    <property type="entry name" value="YVTN repeat-like/Quinoprotein amine dehydrogenase"/>
    <property type="match status" value="1"/>
</dbReference>
<dbReference type="InterPro" id="IPR031815">
    <property type="entry name" value="DUF5074"/>
</dbReference>
<feature type="signal peptide" evidence="1">
    <location>
        <begin position="1"/>
        <end position="23"/>
    </location>
</feature>
<dbReference type="RefSeq" id="WP_273305679.1">
    <property type="nucleotide sequence ID" value="NZ_DYUD01000013.1"/>
</dbReference>
<protein>
    <recommendedName>
        <fullName evidence="4">Lipoprotein</fullName>
    </recommendedName>
</protein>
<dbReference type="Gene3D" id="2.130.10.10">
    <property type="entry name" value="YVTN repeat-like/Quinoprotein amine dehydrogenase"/>
    <property type="match status" value="1"/>
</dbReference>
<evidence type="ECO:0000313" key="2">
    <source>
        <dbReference type="EMBL" id="HJG88626.1"/>
    </source>
</evidence>
<dbReference type="InterPro" id="IPR015943">
    <property type="entry name" value="WD40/YVTN_repeat-like_dom_sf"/>
</dbReference>
<dbReference type="AlphaFoldDB" id="A0A921SUE7"/>
<keyword evidence="1" id="KW-0732">Signal</keyword>
<gene>
    <name evidence="2" type="ORF">K8U91_04005</name>
</gene>
<comment type="caution">
    <text evidence="2">The sequence shown here is derived from an EMBL/GenBank/DDBJ whole genome shotgun (WGS) entry which is preliminary data.</text>
</comment>
<dbReference type="EMBL" id="DYUD01000013">
    <property type="protein sequence ID" value="HJG88626.1"/>
    <property type="molecule type" value="Genomic_DNA"/>
</dbReference>
<sequence length="423" mass="45597">MNNRWITALFLAGAMVVAGGCSSDPGDINHGGNAGGGPNPPTVLGGYASPDGVLILNQGAPRLENGSVTWISPDGVVEQNVYRTVNGSACGNTSQDLYLCGNKIYIMSNNTAVPDLGNSEPGDGSIVIVNAETFQREKVFQFKDLMFHKPDGSLAEVDMLPLATPLENLAVIDEHNLFLADGQGMFRLDTETGVLTIVEGGYHFGNQGNTIETVVGTRGMTVIGDHLYCSGGGFWTNTQLFEFTKDCDRVTRSLDLSGEFISGICRTGDHEIVVATCGRSGSLKSYLTFVDTETMSVILEKPISADISAEFMNSSGVTLAGDYLYFAAGTLTVSRISLKTWKIEEYIQVKNDAPQAQYLTCNVVADPEKNLLYVSVSNDLNEARISDGNILVYDCSGDEPKLVMNIENKASYPVNIYPMSKFY</sequence>
<evidence type="ECO:0000256" key="1">
    <source>
        <dbReference type="SAM" id="SignalP"/>
    </source>
</evidence>
<evidence type="ECO:0000313" key="3">
    <source>
        <dbReference type="Proteomes" id="UP000757103"/>
    </source>
</evidence>
<dbReference type="Proteomes" id="UP000757103">
    <property type="component" value="Unassembled WGS sequence"/>
</dbReference>
<reference evidence="2" key="2">
    <citation type="submission" date="2021-09" db="EMBL/GenBank/DDBJ databases">
        <authorList>
            <person name="Gilroy R."/>
        </authorList>
    </citation>
    <scope>NUCLEOTIDE SEQUENCE</scope>
    <source>
        <strain evidence="2">CHK121-7720</strain>
    </source>
</reference>
<evidence type="ECO:0008006" key="4">
    <source>
        <dbReference type="Google" id="ProtNLM"/>
    </source>
</evidence>
<dbReference type="InterPro" id="IPR011044">
    <property type="entry name" value="Quino_amine_DH_bsu"/>
</dbReference>
<proteinExistence type="predicted"/>